<keyword evidence="2" id="KW-0813">Transport</keyword>
<dbReference type="EMBL" id="DWYR01000025">
    <property type="protein sequence ID" value="HJA99432.1"/>
    <property type="molecule type" value="Genomic_DNA"/>
</dbReference>
<dbReference type="InterPro" id="IPR003439">
    <property type="entry name" value="ABC_transporter-like_ATP-bd"/>
</dbReference>
<keyword evidence="3" id="KW-0547">Nucleotide-binding</keyword>
<proteinExistence type="inferred from homology"/>
<organism evidence="6 7">
    <name type="scientific">Candidatus Alistipes avicola</name>
    <dbReference type="NCBI Taxonomy" id="2838432"/>
    <lineage>
        <taxon>Bacteria</taxon>
        <taxon>Pseudomonadati</taxon>
        <taxon>Bacteroidota</taxon>
        <taxon>Bacteroidia</taxon>
        <taxon>Bacteroidales</taxon>
        <taxon>Rikenellaceae</taxon>
        <taxon>Alistipes</taxon>
    </lineage>
</organism>
<comment type="caution">
    <text evidence="6">The sequence shown here is derived from an EMBL/GenBank/DDBJ whole genome shotgun (WGS) entry which is preliminary data.</text>
</comment>
<evidence type="ECO:0000313" key="7">
    <source>
        <dbReference type="Proteomes" id="UP000824259"/>
    </source>
</evidence>
<dbReference type="Proteomes" id="UP000824259">
    <property type="component" value="Unassembled WGS sequence"/>
</dbReference>
<reference evidence="6" key="2">
    <citation type="submission" date="2021-04" db="EMBL/GenBank/DDBJ databases">
        <authorList>
            <person name="Gilroy R."/>
        </authorList>
    </citation>
    <scope>NUCLEOTIDE SEQUENCE</scope>
    <source>
        <strain evidence="6">CHK169-11906</strain>
    </source>
</reference>
<protein>
    <submittedName>
        <fullName evidence="6">ABC transporter ATP-binding protein</fullName>
    </submittedName>
</protein>
<evidence type="ECO:0000256" key="2">
    <source>
        <dbReference type="ARBA" id="ARBA00022448"/>
    </source>
</evidence>
<dbReference type="InterPro" id="IPR027417">
    <property type="entry name" value="P-loop_NTPase"/>
</dbReference>
<dbReference type="InterPro" id="IPR050153">
    <property type="entry name" value="Metal_Ion_Import_ABC"/>
</dbReference>
<dbReference type="Pfam" id="PF00005">
    <property type="entry name" value="ABC_tran"/>
    <property type="match status" value="1"/>
</dbReference>
<evidence type="ECO:0000256" key="1">
    <source>
        <dbReference type="ARBA" id="ARBA00005417"/>
    </source>
</evidence>
<reference evidence="6" key="1">
    <citation type="journal article" date="2021" name="PeerJ">
        <title>Extensive microbial diversity within the chicken gut microbiome revealed by metagenomics and culture.</title>
        <authorList>
            <person name="Gilroy R."/>
            <person name="Ravi A."/>
            <person name="Getino M."/>
            <person name="Pursley I."/>
            <person name="Horton D.L."/>
            <person name="Alikhan N.F."/>
            <person name="Baker D."/>
            <person name="Gharbi K."/>
            <person name="Hall N."/>
            <person name="Watson M."/>
            <person name="Adriaenssens E.M."/>
            <person name="Foster-Nyarko E."/>
            <person name="Jarju S."/>
            <person name="Secka A."/>
            <person name="Antonio M."/>
            <person name="Oren A."/>
            <person name="Chaudhuri R.R."/>
            <person name="La Ragione R."/>
            <person name="Hildebrand F."/>
            <person name="Pallen M.J."/>
        </authorList>
    </citation>
    <scope>NUCLEOTIDE SEQUENCE</scope>
    <source>
        <strain evidence="6">CHK169-11906</strain>
    </source>
</reference>
<evidence type="ECO:0000256" key="3">
    <source>
        <dbReference type="ARBA" id="ARBA00022741"/>
    </source>
</evidence>
<dbReference type="GO" id="GO:0005524">
    <property type="term" value="F:ATP binding"/>
    <property type="evidence" value="ECO:0007669"/>
    <property type="project" value="UniProtKB-KW"/>
</dbReference>
<dbReference type="AlphaFoldDB" id="A0A9D2L556"/>
<evidence type="ECO:0000259" key="5">
    <source>
        <dbReference type="PROSITE" id="PS50893"/>
    </source>
</evidence>
<evidence type="ECO:0000313" key="6">
    <source>
        <dbReference type="EMBL" id="HJA99432.1"/>
    </source>
</evidence>
<comment type="similarity">
    <text evidence="1">Belongs to the ABC transporter superfamily.</text>
</comment>
<dbReference type="InterPro" id="IPR017871">
    <property type="entry name" value="ABC_transporter-like_CS"/>
</dbReference>
<dbReference type="SUPFAM" id="SSF52540">
    <property type="entry name" value="P-loop containing nucleoside triphosphate hydrolases"/>
    <property type="match status" value="1"/>
</dbReference>
<dbReference type="CDD" id="cd03235">
    <property type="entry name" value="ABC_Metallic_Cations"/>
    <property type="match status" value="1"/>
</dbReference>
<name>A0A9D2L556_9BACT</name>
<dbReference type="PROSITE" id="PS00211">
    <property type="entry name" value="ABC_TRANSPORTER_1"/>
    <property type="match status" value="1"/>
</dbReference>
<dbReference type="PANTHER" id="PTHR42734">
    <property type="entry name" value="METAL TRANSPORT SYSTEM ATP-BINDING PROTEIN TM_0124-RELATED"/>
    <property type="match status" value="1"/>
</dbReference>
<gene>
    <name evidence="6" type="ORF">H9779_07545</name>
</gene>
<sequence length="260" mass="28978">MRTPLVSLRHVSVSYDGHEALQGVDLDIYSDDFLGIIGPNGGGKTTLVKAIVGNVPYRGTITYSQELYRGGERLIGYMPQLSVFDRSFPISVLEVVLSGLQGQKGLFSRYTAKDRRHAEALLEEAGIAELARRPIGEISGGQMQRAMLCRAVISEPKLLILDEPTNFVDNRFENELYRMLTELHKRMAIVMISHDLGTITSVVQSIVCVNQRVYRHDSNVITEEQLRNYDCPIQLISHGKIPHTVLGPHDAEDASCCDCH</sequence>
<dbReference type="SMART" id="SM00382">
    <property type="entry name" value="AAA"/>
    <property type="match status" value="1"/>
</dbReference>
<accession>A0A9D2L556</accession>
<feature type="domain" description="ABC transporter" evidence="5">
    <location>
        <begin position="6"/>
        <end position="236"/>
    </location>
</feature>
<evidence type="ECO:0000256" key="4">
    <source>
        <dbReference type="ARBA" id="ARBA00022840"/>
    </source>
</evidence>
<dbReference type="Gene3D" id="3.40.50.300">
    <property type="entry name" value="P-loop containing nucleotide triphosphate hydrolases"/>
    <property type="match status" value="1"/>
</dbReference>
<dbReference type="PANTHER" id="PTHR42734:SF17">
    <property type="entry name" value="METAL TRANSPORT SYSTEM ATP-BINDING PROTEIN TM_0124-RELATED"/>
    <property type="match status" value="1"/>
</dbReference>
<keyword evidence="4 6" id="KW-0067">ATP-binding</keyword>
<dbReference type="InterPro" id="IPR003593">
    <property type="entry name" value="AAA+_ATPase"/>
</dbReference>
<dbReference type="GO" id="GO:0016887">
    <property type="term" value="F:ATP hydrolysis activity"/>
    <property type="evidence" value="ECO:0007669"/>
    <property type="project" value="InterPro"/>
</dbReference>
<dbReference type="PROSITE" id="PS50893">
    <property type="entry name" value="ABC_TRANSPORTER_2"/>
    <property type="match status" value="1"/>
</dbReference>